<protein>
    <submittedName>
        <fullName evidence="1">Uncharacterized protein</fullName>
    </submittedName>
</protein>
<sequence>MSTKEQEEAHDVAASAKAVAISGAVVLAVSLFRPIQLGTTRLALLVPIFITVSSRIWSLIVTHYAPEPYLDEVFHIPQAQKFCEGRYREWDDKITTPPGLYLLPPLIPEGALLGDLTGIYDCSTLSLRAFSALGLLAVVYLAMHCRHGIEKLQYAQRSLGQTKKHVSQYAAHTALNVALFPLLFFFSGLYYTDVVSTAVVLGGFLNCLNRLGREGKGIMSDLSTFVLGILALFMRQTNVFWAVVFCGGLEAVHAVKTLRPKAVEQPRSMPPAEHLKGVLWRWTVGDVHDLPVSLAWPDDMLFTAASLLVAGAWSLPRVLRQIWPYVAVLLSFVAFVVWNEGVVLGDKSNHVATIHLAQMLYIWPLFAFFSVPLLLPHALSAARFAHEMVATGPSRGNDVPVTRPSKDAKASQTMRPFVYKLVVWALYSFATIALSFAVVHFNTIIHPFTLADNRHYMFYIFRYTIRRAWWVKYALVLPYTVSRWLVWGALERFPSWSLSSGMQGDMPFSNHPFVSRLPDFKGQKHATEGQGEETRDPKRNESEQSLLEDPLQASTAACSSSTAIIFLLATTLSLITAPLVEPRYFIIPWVIWRLFLPAWRPQGGSPASKSTSGSALGYLQGALSRYDMRLVAETAWFVAINFVTGAIFLLKPYKWKAEDGTLLDEGRLQRFMW</sequence>
<keyword evidence="2" id="KW-1185">Reference proteome</keyword>
<organism evidence="1 2">
    <name type="scientific">Trichothecium roseum</name>
    <dbReference type="NCBI Taxonomy" id="47278"/>
    <lineage>
        <taxon>Eukaryota</taxon>
        <taxon>Fungi</taxon>
        <taxon>Dikarya</taxon>
        <taxon>Ascomycota</taxon>
        <taxon>Pezizomycotina</taxon>
        <taxon>Sordariomycetes</taxon>
        <taxon>Hypocreomycetidae</taxon>
        <taxon>Hypocreales</taxon>
        <taxon>Hypocreales incertae sedis</taxon>
        <taxon>Trichothecium</taxon>
    </lineage>
</organism>
<accession>A0ACC0VC17</accession>
<gene>
    <name evidence="1" type="ORF">N3K66_000373</name>
</gene>
<evidence type="ECO:0000313" key="1">
    <source>
        <dbReference type="EMBL" id="KAI9903844.1"/>
    </source>
</evidence>
<dbReference type="EMBL" id="CM047940">
    <property type="protein sequence ID" value="KAI9903844.1"/>
    <property type="molecule type" value="Genomic_DNA"/>
</dbReference>
<reference evidence="1" key="1">
    <citation type="submission" date="2022-10" db="EMBL/GenBank/DDBJ databases">
        <title>Complete Genome of Trichothecium roseum strain YXFP-22015, a Plant Pathogen Isolated from Citrus.</title>
        <authorList>
            <person name="Wang Y."/>
            <person name="Zhu L."/>
        </authorList>
    </citation>
    <scope>NUCLEOTIDE SEQUENCE</scope>
    <source>
        <strain evidence="1">YXFP-22015</strain>
    </source>
</reference>
<name>A0ACC0VC17_9HYPO</name>
<dbReference type="Proteomes" id="UP001163324">
    <property type="component" value="Chromosome 1"/>
</dbReference>
<proteinExistence type="predicted"/>
<comment type="caution">
    <text evidence="1">The sequence shown here is derived from an EMBL/GenBank/DDBJ whole genome shotgun (WGS) entry which is preliminary data.</text>
</comment>
<evidence type="ECO:0000313" key="2">
    <source>
        <dbReference type="Proteomes" id="UP001163324"/>
    </source>
</evidence>